<feature type="region of interest" description="Disordered" evidence="2">
    <location>
        <begin position="1"/>
        <end position="81"/>
    </location>
</feature>
<accession>C9SDW3</accession>
<proteinExistence type="predicted"/>
<dbReference type="RefSeq" id="XP_003006419.1">
    <property type="nucleotide sequence ID" value="XM_003006373.1"/>
</dbReference>
<feature type="region of interest" description="Disordered" evidence="2">
    <location>
        <begin position="143"/>
        <end position="168"/>
    </location>
</feature>
<dbReference type="InterPro" id="IPR056024">
    <property type="entry name" value="DUF7605"/>
</dbReference>
<feature type="coiled-coil region" evidence="1">
    <location>
        <begin position="370"/>
        <end position="397"/>
    </location>
</feature>
<keyword evidence="1" id="KW-0175">Coiled coil</keyword>
<evidence type="ECO:0000259" key="3">
    <source>
        <dbReference type="Pfam" id="PF24564"/>
    </source>
</evidence>
<dbReference type="AlphaFoldDB" id="C9SDW3"/>
<sequence length="686" mass="77196">MSSDNPEPFTRWFGSPSPSRTQPSLRPFDLSSQTRDQEIPRYVQASPESTTSRQASPQSNEDMQFTNTFPLNNGPLAFHGSESAMPSRVSFIARSRSGTPIVSVTPPVNDSRPTPQSRPTTATGSFQLDGMREALVEAERLPVPRTTSLPPLSLSPSTQHQRRRSSSHVNVIPYLVEDEDPPEATKGNNGAACTCAATEYHYHDRGDFRVEVVLLSQSEIDEQTFELLRAYRQYHLQFTSGGQSNGLEPDNVAVEPTAAINTFQAMFRGQLEDPSCLLRPNEGAVQTTLRQWAIQARPSHHEGVTTCETLQHCSQFLENLSSETVGSQDPAVWPYIKRIRASKSAADLLIYQNIRAEETKRGRPDLADDIQQHVDNIVNLESKIDEANDSADECENIDDPSYSDIRRGRELRRKIQKLSSYLARLSTFLIESRNRQVIEQLRSQYSSSVPNGDLEVHCVSNTLYSDKRDKTRDEALPFINLSGIPALRRHCIGLVADAQSREVLNYIQKDIPALISELDIWVQNGAGTLDAERRRDIREVVNAVEHGIQSALNKNSSRIRTISSLANATFESKVYKVTYKMFCGNFGYHSTPKQAVQSWNHQAMHAMTLDLSTRWRDFKFQLEGHHARVLDTVNSVQADAVQKIDDELSEFPAFISTVLGEVVSRRIQLLAEDIERHYTTLLEDLW</sequence>
<feature type="compositionally biased region" description="Polar residues" evidence="2">
    <location>
        <begin position="46"/>
        <end position="71"/>
    </location>
</feature>
<evidence type="ECO:0000256" key="1">
    <source>
        <dbReference type="SAM" id="Coils"/>
    </source>
</evidence>
<keyword evidence="5" id="KW-1185">Reference proteome</keyword>
<feature type="domain" description="DUF7605" evidence="3">
    <location>
        <begin position="572"/>
        <end position="685"/>
    </location>
</feature>
<dbReference type="OMA" id="ERANNSF"/>
<evidence type="ECO:0000313" key="5">
    <source>
        <dbReference type="Proteomes" id="UP000008698"/>
    </source>
</evidence>
<dbReference type="KEGG" id="val:VDBG_02558"/>
<organism evidence="5">
    <name type="scientific">Verticillium alfalfae (strain VaMs.102 / ATCC MYA-4576 / FGSC 10136)</name>
    <name type="common">Verticillium wilt of alfalfa</name>
    <name type="synonym">Verticillium albo-atrum</name>
    <dbReference type="NCBI Taxonomy" id="526221"/>
    <lineage>
        <taxon>Eukaryota</taxon>
        <taxon>Fungi</taxon>
        <taxon>Dikarya</taxon>
        <taxon>Ascomycota</taxon>
        <taxon>Pezizomycotina</taxon>
        <taxon>Sordariomycetes</taxon>
        <taxon>Hypocreomycetidae</taxon>
        <taxon>Glomerellales</taxon>
        <taxon>Plectosphaerellaceae</taxon>
        <taxon>Verticillium</taxon>
    </lineage>
</organism>
<evidence type="ECO:0000313" key="4">
    <source>
        <dbReference type="EMBL" id="EEY16449.1"/>
    </source>
</evidence>
<dbReference type="HOGENOM" id="CLU_401250_0_0_1"/>
<dbReference type="Proteomes" id="UP000008698">
    <property type="component" value="Unassembled WGS sequence"/>
</dbReference>
<dbReference type="OrthoDB" id="3598281at2759"/>
<name>C9SDW3_VERA1</name>
<feature type="compositionally biased region" description="Low complexity" evidence="2">
    <location>
        <begin position="146"/>
        <end position="158"/>
    </location>
</feature>
<dbReference type="EMBL" id="DS985216">
    <property type="protein sequence ID" value="EEY16449.1"/>
    <property type="molecule type" value="Genomic_DNA"/>
</dbReference>
<dbReference type="PANTHER" id="PTHR36681:SF3">
    <property type="entry name" value="NUCLEAR GTPASE, GERMINAL CENTER-ASSOCIATED, TANDEM DUPLICATE 3"/>
    <property type="match status" value="1"/>
</dbReference>
<evidence type="ECO:0000256" key="2">
    <source>
        <dbReference type="SAM" id="MobiDB-lite"/>
    </source>
</evidence>
<dbReference type="Pfam" id="PF24564">
    <property type="entry name" value="DUF7605"/>
    <property type="match status" value="1"/>
</dbReference>
<dbReference type="eggNOG" id="ENOG502SJYS">
    <property type="taxonomic scope" value="Eukaryota"/>
</dbReference>
<dbReference type="PANTHER" id="PTHR36681">
    <property type="entry name" value="NUCLEAR GTPASE, GERMINAL CENTER-ASSOCIATED, TANDEM DUPLICATE 3"/>
    <property type="match status" value="1"/>
</dbReference>
<dbReference type="GeneID" id="9535470"/>
<feature type="compositionally biased region" description="Polar residues" evidence="2">
    <location>
        <begin position="16"/>
        <end position="34"/>
    </location>
</feature>
<feature type="region of interest" description="Disordered" evidence="2">
    <location>
        <begin position="99"/>
        <end position="125"/>
    </location>
</feature>
<protein>
    <recommendedName>
        <fullName evidence="3">DUF7605 domain-containing protein</fullName>
    </recommendedName>
</protein>
<reference evidence="5" key="1">
    <citation type="journal article" date="2011" name="PLoS Pathog.">
        <title>Comparative genomics yields insights into niche adaptation of plant vascular wilt pathogens.</title>
        <authorList>
            <person name="Klosterman S.J."/>
            <person name="Subbarao K.V."/>
            <person name="Kang S."/>
            <person name="Veronese P."/>
            <person name="Gold S.E."/>
            <person name="Thomma B.P.H.J."/>
            <person name="Chen Z."/>
            <person name="Henrissat B."/>
            <person name="Lee Y.-H."/>
            <person name="Park J."/>
            <person name="Garcia-Pedrajas M.D."/>
            <person name="Barbara D.J."/>
            <person name="Anchieta A."/>
            <person name="de Jonge R."/>
            <person name="Santhanam P."/>
            <person name="Maruthachalam K."/>
            <person name="Atallah Z."/>
            <person name="Amyotte S.G."/>
            <person name="Paz Z."/>
            <person name="Inderbitzin P."/>
            <person name="Hayes R.J."/>
            <person name="Heiman D.I."/>
            <person name="Young S."/>
            <person name="Zeng Q."/>
            <person name="Engels R."/>
            <person name="Galagan J."/>
            <person name="Cuomo C.A."/>
            <person name="Dobinson K.F."/>
            <person name="Ma L.-J."/>
        </authorList>
    </citation>
    <scope>NUCLEOTIDE SEQUENCE [LARGE SCALE GENOMIC DNA]</scope>
    <source>
        <strain evidence="5">VaMs.102 / ATCC MYA-4576 / FGSC 10136</strain>
    </source>
</reference>
<gene>
    <name evidence="4" type="ORF">VDBG_02558</name>
</gene>